<name>A0A180FYD9_PUCT1</name>
<dbReference type="EMBL" id="ADAS02014742">
    <property type="protein sequence ID" value="OAV84573.1"/>
    <property type="molecule type" value="Genomic_DNA"/>
</dbReference>
<dbReference type="VEuPathDB" id="FungiDB:PTTG_31183"/>
<feature type="coiled-coil region" evidence="1">
    <location>
        <begin position="30"/>
        <end position="57"/>
    </location>
</feature>
<accession>A0A180FYD9</accession>
<organism evidence="3">
    <name type="scientific">Puccinia triticina (isolate 1-1 / race 1 (BBBD))</name>
    <name type="common">Brown leaf rust fungus</name>
    <dbReference type="NCBI Taxonomy" id="630390"/>
    <lineage>
        <taxon>Eukaryota</taxon>
        <taxon>Fungi</taxon>
        <taxon>Dikarya</taxon>
        <taxon>Basidiomycota</taxon>
        <taxon>Pucciniomycotina</taxon>
        <taxon>Pucciniomycetes</taxon>
        <taxon>Pucciniales</taxon>
        <taxon>Pucciniaceae</taxon>
        <taxon>Puccinia</taxon>
    </lineage>
</organism>
<dbReference type="GO" id="GO:0005737">
    <property type="term" value="C:cytoplasm"/>
    <property type="evidence" value="ECO:0007669"/>
    <property type="project" value="InterPro"/>
</dbReference>
<dbReference type="InterPro" id="IPR010978">
    <property type="entry name" value="tRNA-bd_arm"/>
</dbReference>
<keyword evidence="5" id="KW-1185">Reference proteome</keyword>
<dbReference type="AlphaFoldDB" id="A0A180FYD9"/>
<evidence type="ECO:0000313" key="4">
    <source>
        <dbReference type="EnsemblFungi" id="PTTG_31183-t43_1-p1"/>
    </source>
</evidence>
<dbReference type="Pfam" id="PF02912">
    <property type="entry name" value="Phe_tRNA-synt_N"/>
    <property type="match status" value="1"/>
</dbReference>
<dbReference type="InterPro" id="IPR004188">
    <property type="entry name" value="Phe-tRNA_ligase_II_N"/>
</dbReference>
<evidence type="ECO:0000256" key="1">
    <source>
        <dbReference type="SAM" id="Coils"/>
    </source>
</evidence>
<feature type="domain" description="Phenylalanine-tRNA ligase class II N-terminal" evidence="2">
    <location>
        <begin position="42"/>
        <end position="106"/>
    </location>
</feature>
<evidence type="ECO:0000259" key="2">
    <source>
        <dbReference type="Pfam" id="PF02912"/>
    </source>
</evidence>
<dbReference type="GO" id="GO:0004826">
    <property type="term" value="F:phenylalanine-tRNA ligase activity"/>
    <property type="evidence" value="ECO:0007669"/>
    <property type="project" value="InterPro"/>
</dbReference>
<evidence type="ECO:0000313" key="3">
    <source>
        <dbReference type="EMBL" id="OAV84573.1"/>
    </source>
</evidence>
<keyword evidence="1" id="KW-0175">Coiled coil</keyword>
<dbReference type="EnsemblFungi" id="PTTG_31183-t43_1">
    <property type="protein sequence ID" value="PTTG_31183-t43_1-p1"/>
    <property type="gene ID" value="PTTG_31183"/>
</dbReference>
<dbReference type="GO" id="GO:0005524">
    <property type="term" value="F:ATP binding"/>
    <property type="evidence" value="ECO:0007669"/>
    <property type="project" value="InterPro"/>
</dbReference>
<dbReference type="Proteomes" id="UP000005240">
    <property type="component" value="Unassembled WGS sequence"/>
</dbReference>
<reference evidence="3" key="2">
    <citation type="submission" date="2016-05" db="EMBL/GenBank/DDBJ databases">
        <title>Comparative analysis highlights variable genome content of wheat rusts and divergence of the mating loci.</title>
        <authorList>
            <person name="Cuomo C.A."/>
            <person name="Bakkeren G."/>
            <person name="Szabo L."/>
            <person name="Khalil H."/>
            <person name="Joly D."/>
            <person name="Goldberg J."/>
            <person name="Young S."/>
            <person name="Zeng Q."/>
            <person name="Fellers J."/>
        </authorList>
    </citation>
    <scope>NUCLEOTIDE SEQUENCE [LARGE SCALE GENOMIC DNA]</scope>
    <source>
        <strain evidence="3">1-1 BBBD Race 1</strain>
    </source>
</reference>
<reference evidence="4 5" key="3">
    <citation type="journal article" date="2017" name="G3 (Bethesda)">
        <title>Comparative analysis highlights variable genome content of wheat rusts and divergence of the mating loci.</title>
        <authorList>
            <person name="Cuomo C.A."/>
            <person name="Bakkeren G."/>
            <person name="Khalil H.B."/>
            <person name="Panwar V."/>
            <person name="Joly D."/>
            <person name="Linning R."/>
            <person name="Sakthikumar S."/>
            <person name="Song X."/>
            <person name="Adiconis X."/>
            <person name="Fan L."/>
            <person name="Goldberg J.M."/>
            <person name="Levin J.Z."/>
            <person name="Young S."/>
            <person name="Zeng Q."/>
            <person name="Anikster Y."/>
            <person name="Bruce M."/>
            <person name="Wang M."/>
            <person name="Yin C."/>
            <person name="McCallum B."/>
            <person name="Szabo L.J."/>
            <person name="Hulbert S."/>
            <person name="Chen X."/>
            <person name="Fellers J.P."/>
        </authorList>
    </citation>
    <scope>NUCLEOTIDE SEQUENCE</scope>
    <source>
        <strain evidence="4">isolate 1-1 / race 1 (BBBD)</strain>
        <strain evidence="5">Isolate 1-1 / race 1 (BBBD)</strain>
    </source>
</reference>
<dbReference type="SUPFAM" id="SSF46589">
    <property type="entry name" value="tRNA-binding arm"/>
    <property type="match status" value="1"/>
</dbReference>
<dbReference type="GO" id="GO:0006432">
    <property type="term" value="P:phenylalanyl-tRNA aminoacylation"/>
    <property type="evidence" value="ECO:0007669"/>
    <property type="project" value="InterPro"/>
</dbReference>
<sequence>MSEETKQVEQIRQTFETDFSKYAQFRAEIKDLSLSDAENLQRELGELKTKHTGKKSELANSKKLIGRVAPEERGAFGQFVQSIEKEISTQIETVENNLKTFVAEQKLSAKD</sequence>
<proteinExistence type="predicted"/>
<protein>
    <submittedName>
        <fullName evidence="4">Phe_tRNA-synt_N domain-containing protein</fullName>
    </submittedName>
</protein>
<reference evidence="4" key="4">
    <citation type="submission" date="2025-05" db="UniProtKB">
        <authorList>
            <consortium name="EnsemblFungi"/>
        </authorList>
    </citation>
    <scope>IDENTIFICATION</scope>
    <source>
        <strain evidence="4">isolate 1-1 / race 1 (BBBD)</strain>
    </source>
</reference>
<reference evidence="3" key="1">
    <citation type="submission" date="2009-11" db="EMBL/GenBank/DDBJ databases">
        <authorList>
            <consortium name="The Broad Institute Genome Sequencing Platform"/>
            <person name="Ward D."/>
            <person name="Feldgarden M."/>
            <person name="Earl A."/>
            <person name="Young S.K."/>
            <person name="Zeng Q."/>
            <person name="Koehrsen M."/>
            <person name="Alvarado L."/>
            <person name="Berlin A."/>
            <person name="Bochicchio J."/>
            <person name="Borenstein D."/>
            <person name="Chapman S.B."/>
            <person name="Chen Z."/>
            <person name="Engels R."/>
            <person name="Freedman E."/>
            <person name="Gellesch M."/>
            <person name="Goldberg J."/>
            <person name="Griggs A."/>
            <person name="Gujja S."/>
            <person name="Heilman E."/>
            <person name="Heiman D."/>
            <person name="Hepburn T."/>
            <person name="Howarth C."/>
            <person name="Jen D."/>
            <person name="Larson L."/>
            <person name="Lewis B."/>
            <person name="Mehta T."/>
            <person name="Park D."/>
            <person name="Pearson M."/>
            <person name="Roberts A."/>
            <person name="Saif S."/>
            <person name="Shea T."/>
            <person name="Shenoy N."/>
            <person name="Sisk P."/>
            <person name="Stolte C."/>
            <person name="Sykes S."/>
            <person name="Thomson T."/>
            <person name="Walk T."/>
            <person name="White J."/>
            <person name="Yandava C."/>
            <person name="Izard J."/>
            <person name="Baranova O.V."/>
            <person name="Blanton J.M."/>
            <person name="Tanner A.C."/>
            <person name="Dewhirst F.E."/>
            <person name="Haas B."/>
            <person name="Nusbaum C."/>
            <person name="Birren B."/>
        </authorList>
    </citation>
    <scope>NUCLEOTIDE SEQUENCE [LARGE SCALE GENOMIC DNA]</scope>
    <source>
        <strain evidence="3">1-1 BBBD Race 1</strain>
    </source>
</reference>
<evidence type="ECO:0000313" key="5">
    <source>
        <dbReference type="Proteomes" id="UP000005240"/>
    </source>
</evidence>
<gene>
    <name evidence="3" type="ORF">PTTG_31183</name>
</gene>